<sequence>MSGILLFCTAQMPASVINRLMTDCTTPSLACNVFSLVRNLDQPTLDNPNSNPPIEDFQTGFVGYSDTDLRQYAKQRTTDLRRQRNHSLVAEWIAVLDQRSVAEGNVVMHHYMEKSAWEDMLQDAEQEVCIPGQADVNEAEDSIWWKWRVPFASAFNLWNSVESLEWEGLELYSRPEYLGEDGVVQTHIPDQIVSGGMVDPKDMLE</sequence>
<dbReference type="EMBL" id="KV878911">
    <property type="protein sequence ID" value="OJJ80316.1"/>
    <property type="molecule type" value="Genomic_DNA"/>
</dbReference>
<organism evidence="1 2">
    <name type="scientific">Aspergillus glaucus CBS 516.65</name>
    <dbReference type="NCBI Taxonomy" id="1160497"/>
    <lineage>
        <taxon>Eukaryota</taxon>
        <taxon>Fungi</taxon>
        <taxon>Dikarya</taxon>
        <taxon>Ascomycota</taxon>
        <taxon>Pezizomycotina</taxon>
        <taxon>Eurotiomycetes</taxon>
        <taxon>Eurotiomycetidae</taxon>
        <taxon>Eurotiales</taxon>
        <taxon>Aspergillaceae</taxon>
        <taxon>Aspergillus</taxon>
        <taxon>Aspergillus subgen. Aspergillus</taxon>
    </lineage>
</organism>
<gene>
    <name evidence="1" type="ORF">ASPGLDRAFT_134769</name>
</gene>
<dbReference type="OrthoDB" id="4456803at2759"/>
<protein>
    <submittedName>
        <fullName evidence="1">Uncharacterized protein</fullName>
    </submittedName>
</protein>
<reference evidence="2" key="1">
    <citation type="journal article" date="2017" name="Genome Biol.">
        <title>Comparative genomics reveals high biological diversity and specific adaptations in the industrially and medically important fungal genus Aspergillus.</title>
        <authorList>
            <person name="de Vries R.P."/>
            <person name="Riley R."/>
            <person name="Wiebenga A."/>
            <person name="Aguilar-Osorio G."/>
            <person name="Amillis S."/>
            <person name="Uchima C.A."/>
            <person name="Anderluh G."/>
            <person name="Asadollahi M."/>
            <person name="Askin M."/>
            <person name="Barry K."/>
            <person name="Battaglia E."/>
            <person name="Bayram O."/>
            <person name="Benocci T."/>
            <person name="Braus-Stromeyer S.A."/>
            <person name="Caldana C."/>
            <person name="Canovas D."/>
            <person name="Cerqueira G.C."/>
            <person name="Chen F."/>
            <person name="Chen W."/>
            <person name="Choi C."/>
            <person name="Clum A."/>
            <person name="Dos Santos R.A."/>
            <person name="Damasio A.R."/>
            <person name="Diallinas G."/>
            <person name="Emri T."/>
            <person name="Fekete E."/>
            <person name="Flipphi M."/>
            <person name="Freyberg S."/>
            <person name="Gallo A."/>
            <person name="Gournas C."/>
            <person name="Habgood R."/>
            <person name="Hainaut M."/>
            <person name="Harispe M.L."/>
            <person name="Henrissat B."/>
            <person name="Hilden K.S."/>
            <person name="Hope R."/>
            <person name="Hossain A."/>
            <person name="Karabika E."/>
            <person name="Karaffa L."/>
            <person name="Karanyi Z."/>
            <person name="Krasevec N."/>
            <person name="Kuo A."/>
            <person name="Kusch H."/>
            <person name="LaButti K."/>
            <person name="Lagendijk E.L."/>
            <person name="Lapidus A."/>
            <person name="Levasseur A."/>
            <person name="Lindquist E."/>
            <person name="Lipzen A."/>
            <person name="Logrieco A.F."/>
            <person name="MacCabe A."/>
            <person name="Maekelae M.R."/>
            <person name="Malavazi I."/>
            <person name="Melin P."/>
            <person name="Meyer V."/>
            <person name="Mielnichuk N."/>
            <person name="Miskei M."/>
            <person name="Molnar A.P."/>
            <person name="Mule G."/>
            <person name="Ngan C.Y."/>
            <person name="Orejas M."/>
            <person name="Orosz E."/>
            <person name="Ouedraogo J.P."/>
            <person name="Overkamp K.M."/>
            <person name="Park H.-S."/>
            <person name="Perrone G."/>
            <person name="Piumi F."/>
            <person name="Punt P.J."/>
            <person name="Ram A.F."/>
            <person name="Ramon A."/>
            <person name="Rauscher S."/>
            <person name="Record E."/>
            <person name="Riano-Pachon D.M."/>
            <person name="Robert V."/>
            <person name="Roehrig J."/>
            <person name="Ruller R."/>
            <person name="Salamov A."/>
            <person name="Salih N.S."/>
            <person name="Samson R.A."/>
            <person name="Sandor E."/>
            <person name="Sanguinetti M."/>
            <person name="Schuetze T."/>
            <person name="Sepcic K."/>
            <person name="Shelest E."/>
            <person name="Sherlock G."/>
            <person name="Sophianopoulou V."/>
            <person name="Squina F.M."/>
            <person name="Sun H."/>
            <person name="Susca A."/>
            <person name="Todd R.B."/>
            <person name="Tsang A."/>
            <person name="Unkles S.E."/>
            <person name="van de Wiele N."/>
            <person name="van Rossen-Uffink D."/>
            <person name="Oliveira J.V."/>
            <person name="Vesth T.C."/>
            <person name="Visser J."/>
            <person name="Yu J.-H."/>
            <person name="Zhou M."/>
            <person name="Andersen M.R."/>
            <person name="Archer D.B."/>
            <person name="Baker S.E."/>
            <person name="Benoit I."/>
            <person name="Brakhage A.A."/>
            <person name="Braus G.H."/>
            <person name="Fischer R."/>
            <person name="Frisvad J.C."/>
            <person name="Goldman G.H."/>
            <person name="Houbraken J."/>
            <person name="Oakley B."/>
            <person name="Pocsi I."/>
            <person name="Scazzocchio C."/>
            <person name="Seiboth B."/>
            <person name="vanKuyk P.A."/>
            <person name="Wortman J."/>
            <person name="Dyer P.S."/>
            <person name="Grigoriev I.V."/>
        </authorList>
    </citation>
    <scope>NUCLEOTIDE SEQUENCE [LARGE SCALE GENOMIC DNA]</scope>
    <source>
        <strain evidence="2">CBS 516.65</strain>
    </source>
</reference>
<evidence type="ECO:0000313" key="1">
    <source>
        <dbReference type="EMBL" id="OJJ80316.1"/>
    </source>
</evidence>
<dbReference type="RefSeq" id="XP_022397014.1">
    <property type="nucleotide sequence ID" value="XM_022541322.1"/>
</dbReference>
<dbReference type="GeneID" id="34457583"/>
<accession>A0A1L9V8P2</accession>
<dbReference type="AlphaFoldDB" id="A0A1L9V8P2"/>
<dbReference type="Proteomes" id="UP000184300">
    <property type="component" value="Unassembled WGS sequence"/>
</dbReference>
<dbReference type="VEuPathDB" id="FungiDB:ASPGLDRAFT_134769"/>
<keyword evidence="2" id="KW-1185">Reference proteome</keyword>
<evidence type="ECO:0000313" key="2">
    <source>
        <dbReference type="Proteomes" id="UP000184300"/>
    </source>
</evidence>
<name>A0A1L9V8P2_ASPGL</name>
<proteinExistence type="predicted"/>